<feature type="domain" description="Transcription initiation factor TFIID component TAF4 C-terminal" evidence="10">
    <location>
        <begin position="126"/>
        <end position="353"/>
    </location>
</feature>
<feature type="compositionally biased region" description="Basic and acidic residues" evidence="9">
    <location>
        <begin position="316"/>
        <end position="329"/>
    </location>
</feature>
<feature type="region of interest" description="Disordered" evidence="9">
    <location>
        <begin position="1186"/>
        <end position="1205"/>
    </location>
</feature>
<evidence type="ECO:0000259" key="10">
    <source>
        <dbReference type="Pfam" id="PF05236"/>
    </source>
</evidence>
<dbReference type="EMBL" id="PUHQ01000008">
    <property type="protein sequence ID" value="KAG0665600.1"/>
    <property type="molecule type" value="Genomic_DNA"/>
</dbReference>
<feature type="compositionally biased region" description="Polar residues" evidence="9">
    <location>
        <begin position="501"/>
        <end position="511"/>
    </location>
</feature>
<evidence type="ECO:0000256" key="7">
    <source>
        <dbReference type="ARBA" id="ARBA00025346"/>
    </source>
</evidence>
<protein>
    <recommendedName>
        <fullName evidence="3">Transcription initiation factor TFIID subunit 4</fullName>
    </recommendedName>
    <alternativeName>
        <fullName evidence="8">TBP-associated factor 4</fullName>
    </alternativeName>
</protein>
<dbReference type="InterPro" id="IPR015174">
    <property type="entry name" value="MIF4G-like_typ-2"/>
</dbReference>
<feature type="compositionally biased region" description="Low complexity" evidence="9">
    <location>
        <begin position="330"/>
        <end position="349"/>
    </location>
</feature>
<dbReference type="GO" id="GO:0003729">
    <property type="term" value="F:mRNA binding"/>
    <property type="evidence" value="ECO:0007669"/>
    <property type="project" value="TreeGrafter"/>
</dbReference>
<keyword evidence="6" id="KW-0539">Nucleus</keyword>
<keyword evidence="14" id="KW-1185">Reference proteome</keyword>
<evidence type="ECO:0000256" key="1">
    <source>
        <dbReference type="ARBA" id="ARBA00004123"/>
    </source>
</evidence>
<evidence type="ECO:0000313" key="13">
    <source>
        <dbReference type="EMBL" id="KAG0665600.1"/>
    </source>
</evidence>
<feature type="region of interest" description="Disordered" evidence="9">
    <location>
        <begin position="67"/>
        <end position="120"/>
    </location>
</feature>
<dbReference type="CDD" id="cd08045">
    <property type="entry name" value="HFD_TAF4"/>
    <property type="match status" value="1"/>
</dbReference>
<comment type="similarity">
    <text evidence="2">Belongs to the TAF4 family.</text>
</comment>
<comment type="caution">
    <text evidence="13">The sequence shown here is derived from an EMBL/GenBank/DDBJ whole genome shotgun (WGS) entry which is preliminary data.</text>
</comment>
<dbReference type="InterPro" id="IPR016024">
    <property type="entry name" value="ARM-type_fold"/>
</dbReference>
<name>A0A9P6W8M3_RHOMI</name>
<dbReference type="InterPro" id="IPR007900">
    <property type="entry name" value="TAF4_C"/>
</dbReference>
<feature type="compositionally biased region" description="Gly residues" evidence="9">
    <location>
        <begin position="738"/>
        <end position="749"/>
    </location>
</feature>
<feature type="compositionally biased region" description="Basic and acidic residues" evidence="9">
    <location>
        <begin position="350"/>
        <end position="379"/>
    </location>
</feature>
<keyword evidence="4" id="KW-0805">Transcription regulation</keyword>
<evidence type="ECO:0000256" key="6">
    <source>
        <dbReference type="ARBA" id="ARBA00023242"/>
    </source>
</evidence>
<dbReference type="SUPFAM" id="SSF48371">
    <property type="entry name" value="ARM repeat"/>
    <property type="match status" value="3"/>
</dbReference>
<dbReference type="PANTHER" id="PTHR12412">
    <property type="entry name" value="CAP BINDING PROTEIN"/>
    <property type="match status" value="1"/>
</dbReference>
<evidence type="ECO:0000256" key="5">
    <source>
        <dbReference type="ARBA" id="ARBA00023163"/>
    </source>
</evidence>
<dbReference type="PANTHER" id="PTHR12412:SF2">
    <property type="entry name" value="NUCLEAR CAP-BINDING PROTEIN SUBUNIT 1"/>
    <property type="match status" value="1"/>
</dbReference>
<dbReference type="GO" id="GO:0005669">
    <property type="term" value="C:transcription factor TFIID complex"/>
    <property type="evidence" value="ECO:0007669"/>
    <property type="project" value="InterPro"/>
</dbReference>
<dbReference type="Proteomes" id="UP000777482">
    <property type="component" value="Unassembled WGS sequence"/>
</dbReference>
<organism evidence="13 14">
    <name type="scientific">Rhodotorula mucilaginosa</name>
    <name type="common">Yeast</name>
    <name type="synonym">Rhodotorula rubra</name>
    <dbReference type="NCBI Taxonomy" id="5537"/>
    <lineage>
        <taxon>Eukaryota</taxon>
        <taxon>Fungi</taxon>
        <taxon>Dikarya</taxon>
        <taxon>Basidiomycota</taxon>
        <taxon>Pucciniomycotina</taxon>
        <taxon>Microbotryomycetes</taxon>
        <taxon>Sporidiobolales</taxon>
        <taxon>Sporidiobolaceae</taxon>
        <taxon>Rhodotorula</taxon>
    </lineage>
</organism>
<feature type="region of interest" description="Disordered" evidence="9">
    <location>
        <begin position="467"/>
        <end position="534"/>
    </location>
</feature>
<gene>
    <name evidence="13" type="ORF">C6P46_006383</name>
</gene>
<evidence type="ECO:0000313" key="14">
    <source>
        <dbReference type="Proteomes" id="UP000777482"/>
    </source>
</evidence>
<dbReference type="GO" id="GO:0006406">
    <property type="term" value="P:mRNA export from nucleus"/>
    <property type="evidence" value="ECO:0007669"/>
    <property type="project" value="InterPro"/>
</dbReference>
<dbReference type="OrthoDB" id="10252707at2759"/>
<comment type="subcellular location">
    <subcellularLocation>
        <location evidence="1">Nucleus</location>
    </subcellularLocation>
</comment>
<evidence type="ECO:0000259" key="11">
    <source>
        <dbReference type="Pfam" id="PF09088"/>
    </source>
</evidence>
<dbReference type="Pfam" id="PF09090">
    <property type="entry name" value="MIF4G_like_2"/>
    <property type="match status" value="1"/>
</dbReference>
<evidence type="ECO:0000256" key="9">
    <source>
        <dbReference type="SAM" id="MobiDB-lite"/>
    </source>
</evidence>
<dbReference type="GO" id="GO:0000339">
    <property type="term" value="F:RNA cap binding"/>
    <property type="evidence" value="ECO:0007669"/>
    <property type="project" value="InterPro"/>
</dbReference>
<feature type="region of interest" description="Disordered" evidence="9">
    <location>
        <begin position="697"/>
        <end position="755"/>
    </location>
</feature>
<feature type="compositionally biased region" description="Low complexity" evidence="9">
    <location>
        <begin position="34"/>
        <end position="44"/>
    </location>
</feature>
<dbReference type="Pfam" id="PF05236">
    <property type="entry name" value="TAF4"/>
    <property type="match status" value="1"/>
</dbReference>
<sequence>MASRTATPQSWDPALVGQGQSQGQPGQGQGQGQAQGQTLQLPQANAAAKAPQLGCDAGHRCQACWTRSDELQRKWKHTRKLTSTPLRTAKAQPGGPQAGRGPSAEPEGNAAGPSEPTRATDVNSLMDAVGASGVDLGAEEASLRATNERLHAQAMAAQASAQSSNPNAYTGVDRLRKQDFIDPSVLAEVVKKVAAAFQLKTLEPDTIPFIALATRHRLESLISAAVAARDHRQSSSHFRPPPLVAPTARKRRRRDPLDPELDEAEGDEDEEMEDVSSDQPKVPAWDTLVYDDPERYLTVLERVDRDEERKKRRERMLRDQKEQEERELAEAMAAAEAAQRALDSDGGSSSKKEDGGGSTPAEEKKAESKGKGKAKDKDGTPATPSGKGGADSPALGKDGKPKKARPKKPKAGDAGSGASTPLPAGGSGVKNLSEDVRKRLTDQHALRSLGGQKFSWLNAGVGSPSPAGGIGFGTPTGGGLPKPKFATASSLPPPSFAPLGNATTSTSNLNPANHAPSTPGPSRPGDGILGGGGGSLFGSHSAAASALTTSRLNVPQLHDAQRTQIAKDAWEAGHHVVELPDLLFALERERGMGVGRGSGKNSAVKGRAGLTKSFSFGPGGGKMALGNSSQGGEREPSFRARAVAFIASLASNYGYPPAGGQGNYGGGGYGGGYNGGGGGGGYNGGYGSPSGGGYGRGGYGGGRGSGRKRARNDDDSHGQNFRRRHNERGDYNASPRRGGYGGGGGGRGGEPAYDRVPSHEAMKNRFKEELWTLGNEASYDPAIDIPSMAQTVESWFFRDRDLVFLAFRAAVSEMPHKIPHYAALLARLSTNAIAPPASLASRLGGAAKITPAAGRSPPRAGAPSETETKEGGDAEGTAEAAAEVEEESKPAAPEPEKVNVGHAIVQDLAKAFQAFLDERKWKSVRYLVILFATLTTMPPSAPVVTVSSLLSLLNSFVSVLDEPGLKATRGDECVRIVIEALLRLDSTALTEPAVEMLREGIEGYVSSRRIEKELFADGENQAQWLDPLEHLVAAFRSLGAADAPESNPVAEVIPAVYSALTLAPPAEDEDGNAARVESLTLPVILVPPESDEGDLTLGVGHGVERAIPAPPVSAGLRGDEGVGYDGVRLLLRLFDDETVPAVDDPAGIVVRSMVHDIISLYEVNRKDAATLLLELPRWFKKGTFRDPKPAKRANEDDEDMREEPELVGPQWSLETIVVETLIVLILALPAPPHTLVYYYSVLTELCRISPTTVAPSLGKSVRKLYAALGTSGTDESAGAPVLDAEGVRRFADWFAVHLSNYGFMWGWNDWAADMDESEKHPKRVFVKRVMDLEIRLSYFDRIKNTVPGSMLDAGVFPEEAPGPDYVYEEPEHAHAAAAASFLRTIRAKAPISETEDELNAFQRALETENNMTPEEAEKIKRDMAVQTILFVGSRSFSHFLNALERYLSLLRNLSTSPSARQELLTTVAVFWKRHPQFHLIVLDKLLQYRLVDTRDVITWVFAPSEEQPNTRSKTWSDPDLWAILQITLKSVRKNVEGARMRVEGLGREAEMIGAEEDNKAGGEGVVDAEGDVAVRDATASENPELVSAKSYLQEAQDEQASTLVDVLGHFAKLLPADAFDRQTISAPAIADGIAKLDLENVSPSVASLVEAAKAWHDLV</sequence>
<evidence type="ECO:0000256" key="3">
    <source>
        <dbReference type="ARBA" id="ARBA00017306"/>
    </source>
</evidence>
<feature type="compositionally biased region" description="Gly residues" evidence="9">
    <location>
        <begin position="468"/>
        <end position="480"/>
    </location>
</feature>
<keyword evidence="5" id="KW-0804">Transcription</keyword>
<evidence type="ECO:0000256" key="4">
    <source>
        <dbReference type="ARBA" id="ARBA00023015"/>
    </source>
</evidence>
<accession>A0A9P6W8M3</accession>
<dbReference type="InterPro" id="IPR027159">
    <property type="entry name" value="CBP80"/>
</dbReference>
<dbReference type="GO" id="GO:0006352">
    <property type="term" value="P:DNA-templated transcription initiation"/>
    <property type="evidence" value="ECO:0007669"/>
    <property type="project" value="InterPro"/>
</dbReference>
<feature type="compositionally biased region" description="Acidic residues" evidence="9">
    <location>
        <begin position="258"/>
        <end position="276"/>
    </location>
</feature>
<dbReference type="Pfam" id="PF09088">
    <property type="entry name" value="MIF4G_like"/>
    <property type="match status" value="1"/>
</dbReference>
<feature type="compositionally biased region" description="Polar residues" evidence="9">
    <location>
        <begin position="1"/>
        <end position="10"/>
    </location>
</feature>
<feature type="compositionally biased region" description="Low complexity" evidence="9">
    <location>
        <begin position="89"/>
        <end position="104"/>
    </location>
</feature>
<feature type="region of interest" description="Disordered" evidence="9">
    <location>
        <begin position="1"/>
        <end position="53"/>
    </location>
</feature>
<dbReference type="Gene3D" id="1.25.40.180">
    <property type="match status" value="3"/>
</dbReference>
<dbReference type="GO" id="GO:0000184">
    <property type="term" value="P:nuclear-transcribed mRNA catabolic process, nonsense-mediated decay"/>
    <property type="evidence" value="ECO:0007669"/>
    <property type="project" value="TreeGrafter"/>
</dbReference>
<feature type="region of interest" description="Disordered" evidence="9">
    <location>
        <begin position="849"/>
        <end position="896"/>
    </location>
</feature>
<feature type="compositionally biased region" description="Low complexity" evidence="9">
    <location>
        <begin position="851"/>
        <end position="865"/>
    </location>
</feature>
<feature type="domain" description="MIF4G-like type 1" evidence="11">
    <location>
        <begin position="1140"/>
        <end position="1347"/>
    </location>
</feature>
<feature type="compositionally biased region" description="Low complexity" evidence="9">
    <location>
        <begin position="481"/>
        <end position="490"/>
    </location>
</feature>
<feature type="region of interest" description="Disordered" evidence="9">
    <location>
        <begin position="230"/>
        <end position="436"/>
    </location>
</feature>
<evidence type="ECO:0000256" key="8">
    <source>
        <dbReference type="ARBA" id="ARBA00031747"/>
    </source>
</evidence>
<dbReference type="GO" id="GO:0005846">
    <property type="term" value="C:nuclear cap binding complex"/>
    <property type="evidence" value="ECO:0007669"/>
    <property type="project" value="InterPro"/>
</dbReference>
<evidence type="ECO:0000256" key="2">
    <source>
        <dbReference type="ARBA" id="ARBA00006178"/>
    </source>
</evidence>
<proteinExistence type="inferred from homology"/>
<reference evidence="13 14" key="1">
    <citation type="submission" date="2020-11" db="EMBL/GenBank/DDBJ databases">
        <title>Kefir isolates.</title>
        <authorList>
            <person name="Marcisauskas S."/>
            <person name="Kim Y."/>
            <person name="Blasche S."/>
        </authorList>
    </citation>
    <scope>NUCLEOTIDE SEQUENCE [LARGE SCALE GENOMIC DNA]</scope>
    <source>
        <strain evidence="13 14">KR</strain>
    </source>
</reference>
<dbReference type="InterPro" id="IPR015172">
    <property type="entry name" value="MIF4G-like_typ-1"/>
</dbReference>
<feature type="domain" description="MIF4G-like type 2" evidence="12">
    <location>
        <begin position="1365"/>
        <end position="1614"/>
    </location>
</feature>
<comment type="function">
    <text evidence="7">Functions as a component of the DNA-binding general transcription factor complex TFIID. Binding of TFIID to a promoter (with or without TATA element) is the initial step in pre-initiation complex (PIC) formation. TFIID plays a key role in the regulation of gene expression by RNA polymerase II through different activities such as transcription activator interaction, core promoter recognition and selectivity, TFIIA and TFIIB interaction, chromatin modification (histone acetylation by TAF1), facilitation of DNA opening and initiation of transcription.</text>
</comment>
<feature type="compositionally biased region" description="Basic residues" evidence="9">
    <location>
        <begin position="400"/>
        <end position="409"/>
    </location>
</feature>
<evidence type="ECO:0000259" key="12">
    <source>
        <dbReference type="Pfam" id="PF09090"/>
    </source>
</evidence>